<feature type="non-terminal residue" evidence="1">
    <location>
        <position position="1"/>
    </location>
</feature>
<dbReference type="Proteomes" id="UP000485058">
    <property type="component" value="Unassembled WGS sequence"/>
</dbReference>
<accession>A0A699YVB2</accession>
<sequence>SASTDGHSLALDGLQNGKLYQFRVQAFNAVTGGTGVANIQATPTDLCLNQPPGKPTNLRVTPAKGMAQLCWSGVENNACVDQYRVSAVKTAEANFRSGFGSLPVSKGGCANISSLT</sequence>
<dbReference type="InterPro" id="IPR036116">
    <property type="entry name" value="FN3_sf"/>
</dbReference>
<comment type="caution">
    <text evidence="1">The sequence shown here is derived from an EMBL/GenBank/DDBJ whole genome shotgun (WGS) entry which is preliminary data.</text>
</comment>
<reference evidence="1 2" key="1">
    <citation type="submission" date="2020-02" db="EMBL/GenBank/DDBJ databases">
        <title>Draft genome sequence of Haematococcus lacustris strain NIES-144.</title>
        <authorList>
            <person name="Morimoto D."/>
            <person name="Nakagawa S."/>
            <person name="Yoshida T."/>
            <person name="Sawayama S."/>
        </authorList>
    </citation>
    <scope>NUCLEOTIDE SEQUENCE [LARGE SCALE GENOMIC DNA]</scope>
    <source>
        <strain evidence="1 2">NIES-144</strain>
    </source>
</reference>
<name>A0A699YVB2_HAELA</name>
<dbReference type="EMBL" id="BLLF01000619">
    <property type="protein sequence ID" value="GFH13501.1"/>
    <property type="molecule type" value="Genomic_DNA"/>
</dbReference>
<dbReference type="AlphaFoldDB" id="A0A699YVB2"/>
<evidence type="ECO:0000313" key="2">
    <source>
        <dbReference type="Proteomes" id="UP000485058"/>
    </source>
</evidence>
<evidence type="ECO:0000313" key="1">
    <source>
        <dbReference type="EMBL" id="GFH13501.1"/>
    </source>
</evidence>
<dbReference type="SUPFAM" id="SSF49265">
    <property type="entry name" value="Fibronectin type III"/>
    <property type="match status" value="1"/>
</dbReference>
<dbReference type="InterPro" id="IPR003961">
    <property type="entry name" value="FN3_dom"/>
</dbReference>
<dbReference type="CDD" id="cd00063">
    <property type="entry name" value="FN3"/>
    <property type="match status" value="1"/>
</dbReference>
<keyword evidence="2" id="KW-1185">Reference proteome</keyword>
<proteinExistence type="predicted"/>
<feature type="non-terminal residue" evidence="1">
    <location>
        <position position="116"/>
    </location>
</feature>
<gene>
    <name evidence="1" type="ORF">HaLaN_09398</name>
</gene>
<protein>
    <submittedName>
        <fullName evidence="1">Fibronectin type-III domain-containing protein</fullName>
    </submittedName>
</protein>
<organism evidence="1 2">
    <name type="scientific">Haematococcus lacustris</name>
    <name type="common">Green alga</name>
    <name type="synonym">Haematococcus pluvialis</name>
    <dbReference type="NCBI Taxonomy" id="44745"/>
    <lineage>
        <taxon>Eukaryota</taxon>
        <taxon>Viridiplantae</taxon>
        <taxon>Chlorophyta</taxon>
        <taxon>core chlorophytes</taxon>
        <taxon>Chlorophyceae</taxon>
        <taxon>CS clade</taxon>
        <taxon>Chlamydomonadales</taxon>
        <taxon>Haematococcaceae</taxon>
        <taxon>Haematococcus</taxon>
    </lineage>
</organism>